<reference evidence="2 3" key="1">
    <citation type="submission" date="2013-08" db="EMBL/GenBank/DDBJ databases">
        <title>The genome sequence of Skermanella stibiiresistens.</title>
        <authorList>
            <person name="Zhu W."/>
            <person name="Wang G."/>
        </authorList>
    </citation>
    <scope>NUCLEOTIDE SEQUENCE [LARGE SCALE GENOMIC DNA]</scope>
    <source>
        <strain evidence="2 3">SB22</strain>
    </source>
</reference>
<comment type="caution">
    <text evidence="2">The sequence shown here is derived from an EMBL/GenBank/DDBJ whole genome shotgun (WGS) entry which is preliminary data.</text>
</comment>
<name>W9GTR5_9PROT</name>
<organism evidence="2 3">
    <name type="scientific">Skermanella stibiiresistens SB22</name>
    <dbReference type="NCBI Taxonomy" id="1385369"/>
    <lineage>
        <taxon>Bacteria</taxon>
        <taxon>Pseudomonadati</taxon>
        <taxon>Pseudomonadota</taxon>
        <taxon>Alphaproteobacteria</taxon>
        <taxon>Rhodospirillales</taxon>
        <taxon>Azospirillaceae</taxon>
        <taxon>Skermanella</taxon>
    </lineage>
</organism>
<sequence length="133" mass="15072">MRTGGFHETLDRLDLVRGIGLSRMSWPVEWASRLERMAREGKRLTAQAFQQMTTPRRRAVLVATVRELEADLTDAALSMFDGFVGRAWRRSEKRGAERAATLERSGKKGLSNWPTPSIPAPPRIRTARMPTPR</sequence>
<gene>
    <name evidence="2" type="ORF">N825_34125</name>
</gene>
<dbReference type="Proteomes" id="UP000019486">
    <property type="component" value="Unassembled WGS sequence"/>
</dbReference>
<keyword evidence="3" id="KW-1185">Reference proteome</keyword>
<accession>W9GTR5</accession>
<evidence type="ECO:0000313" key="2">
    <source>
        <dbReference type="EMBL" id="EWY35827.1"/>
    </source>
</evidence>
<proteinExistence type="predicted"/>
<evidence type="ECO:0000256" key="1">
    <source>
        <dbReference type="SAM" id="MobiDB-lite"/>
    </source>
</evidence>
<dbReference type="STRING" id="1385369.N825_34125"/>
<dbReference type="AlphaFoldDB" id="W9GTR5"/>
<feature type="region of interest" description="Disordered" evidence="1">
    <location>
        <begin position="94"/>
        <end position="133"/>
    </location>
</feature>
<dbReference type="EMBL" id="AVFL01000066">
    <property type="protein sequence ID" value="EWY35827.1"/>
    <property type="molecule type" value="Genomic_DNA"/>
</dbReference>
<protein>
    <submittedName>
        <fullName evidence="2">Uncharacterized protein</fullName>
    </submittedName>
</protein>
<feature type="compositionally biased region" description="Basic and acidic residues" evidence="1">
    <location>
        <begin position="94"/>
        <end position="106"/>
    </location>
</feature>
<evidence type="ECO:0000313" key="3">
    <source>
        <dbReference type="Proteomes" id="UP000019486"/>
    </source>
</evidence>